<sequence>MSIISYKPDIPNPEHYQANKCLLYRYLTRLLLERVSWLCRDKKIDGQGDGSVDLIFSDRASMSYVDLRNYIELLRKQSLLNTNIQIHWPAVVTEKIRAVAHNQMSGLQIADAVATSVFYGIRLSRLGISDPSYMVLLRELAYQHKKSRFGYGVKFLSNFQDLKKQMPHLNAAFENW</sequence>
<evidence type="ECO:0000313" key="1">
    <source>
        <dbReference type="EMBL" id="OAK61696.1"/>
    </source>
</evidence>
<organism evidence="1 2">
    <name type="scientific">Variovorax paradoxus</name>
    <dbReference type="NCBI Taxonomy" id="34073"/>
    <lineage>
        <taxon>Bacteria</taxon>
        <taxon>Pseudomonadati</taxon>
        <taxon>Pseudomonadota</taxon>
        <taxon>Betaproteobacteria</taxon>
        <taxon>Burkholderiales</taxon>
        <taxon>Comamonadaceae</taxon>
        <taxon>Variovorax</taxon>
    </lineage>
</organism>
<comment type="caution">
    <text evidence="1">The sequence shown here is derived from an EMBL/GenBank/DDBJ whole genome shotgun (WGS) entry which is preliminary data.</text>
</comment>
<protein>
    <submittedName>
        <fullName evidence="1">Uncharacterized protein</fullName>
    </submittedName>
</protein>
<dbReference type="Proteomes" id="UP000077852">
    <property type="component" value="Unassembled WGS sequence"/>
</dbReference>
<gene>
    <name evidence="1" type="ORF">A3K87_20635</name>
</gene>
<dbReference type="Pfam" id="PF12686">
    <property type="entry name" value="DUF3800"/>
    <property type="match status" value="1"/>
</dbReference>
<name>A0AA91DLJ0_VARPD</name>
<dbReference type="AlphaFoldDB" id="A0AA91DLJ0"/>
<accession>A0AA91DLJ0</accession>
<evidence type="ECO:0000313" key="2">
    <source>
        <dbReference type="Proteomes" id="UP000077852"/>
    </source>
</evidence>
<dbReference type="EMBL" id="LVHG01000055">
    <property type="protein sequence ID" value="OAK61696.1"/>
    <property type="molecule type" value="Genomic_DNA"/>
</dbReference>
<proteinExistence type="predicted"/>
<dbReference type="InterPro" id="IPR024524">
    <property type="entry name" value="DUF3800"/>
</dbReference>
<reference evidence="1 2" key="1">
    <citation type="submission" date="2016-03" db="EMBL/GenBank/DDBJ databases">
        <title>Genome sequence of Variovorax paradoxus KB5.</title>
        <authorList>
            <person name="Jeong H."/>
            <person name="Hong C.E."/>
            <person name="Jo S.H."/>
            <person name="Park J.M."/>
        </authorList>
    </citation>
    <scope>NUCLEOTIDE SEQUENCE [LARGE SCALE GENOMIC DNA]</scope>
    <source>
        <strain evidence="1 2">KB5</strain>
    </source>
</reference>